<dbReference type="AlphaFoldDB" id="A0A936NEL9"/>
<dbReference type="Pfam" id="PF01553">
    <property type="entry name" value="Acyltransferase"/>
    <property type="match status" value="1"/>
</dbReference>
<dbReference type="SMART" id="SM00563">
    <property type="entry name" value="PlsC"/>
    <property type="match status" value="1"/>
</dbReference>
<keyword evidence="1" id="KW-0812">Transmembrane</keyword>
<dbReference type="GO" id="GO:0016746">
    <property type="term" value="F:acyltransferase activity"/>
    <property type="evidence" value="ECO:0007669"/>
    <property type="project" value="UniProtKB-KW"/>
</dbReference>
<accession>A0A936NEL9</accession>
<dbReference type="SUPFAM" id="SSF69593">
    <property type="entry name" value="Glycerol-3-phosphate (1)-acyltransferase"/>
    <property type="match status" value="1"/>
</dbReference>
<reference evidence="3 4" key="1">
    <citation type="submission" date="2020-10" db="EMBL/GenBank/DDBJ databases">
        <title>Connecting structure to function with the recovery of over 1000 high-quality activated sludge metagenome-assembled genomes encoding full-length rRNA genes using long-read sequencing.</title>
        <authorList>
            <person name="Singleton C.M."/>
            <person name="Petriglieri F."/>
            <person name="Kristensen J.M."/>
            <person name="Kirkegaard R.H."/>
            <person name="Michaelsen T.Y."/>
            <person name="Andersen M.H."/>
            <person name="Karst S.M."/>
            <person name="Dueholm M.S."/>
            <person name="Nielsen P.H."/>
            <person name="Albertsen M."/>
        </authorList>
    </citation>
    <scope>NUCLEOTIDE SEQUENCE [LARGE SCALE GENOMIC DNA]</scope>
    <source>
        <strain evidence="3">Lyne_18-Q3-R50-59_MAXAC.006</strain>
    </source>
</reference>
<keyword evidence="3" id="KW-0808">Transferase</keyword>
<evidence type="ECO:0000256" key="1">
    <source>
        <dbReference type="SAM" id="Phobius"/>
    </source>
</evidence>
<evidence type="ECO:0000313" key="4">
    <source>
        <dbReference type="Proteomes" id="UP000727993"/>
    </source>
</evidence>
<dbReference type="InterPro" id="IPR002123">
    <property type="entry name" value="Plipid/glycerol_acylTrfase"/>
</dbReference>
<evidence type="ECO:0000313" key="3">
    <source>
        <dbReference type="EMBL" id="MBK9297469.1"/>
    </source>
</evidence>
<proteinExistence type="predicted"/>
<feature type="transmembrane region" description="Helical" evidence="1">
    <location>
        <begin position="51"/>
        <end position="75"/>
    </location>
</feature>
<dbReference type="EMBL" id="JADJZA010000007">
    <property type="protein sequence ID" value="MBK9297469.1"/>
    <property type="molecule type" value="Genomic_DNA"/>
</dbReference>
<comment type="caution">
    <text evidence="3">The sequence shown here is derived from an EMBL/GenBank/DDBJ whole genome shotgun (WGS) entry which is preliminary data.</text>
</comment>
<dbReference type="Proteomes" id="UP000727993">
    <property type="component" value="Unassembled WGS sequence"/>
</dbReference>
<protein>
    <submittedName>
        <fullName evidence="3">1-acyl-sn-glycerol-3-phosphate acyltransferase</fullName>
    </submittedName>
</protein>
<keyword evidence="1" id="KW-1133">Transmembrane helix</keyword>
<sequence length="342" mass="37788">MKLPPRWLRRIVLWPLPLLAFILYITTVPLFVIAALVVSYRLPGKWRALRLLGLATCYLFVEVAVTISALALWLASGFGWKLSSEAFVSAHYRLLRWTLRLLVYTGSRLFSLSIDQDGTALPTDSGDGRISDAPLIVLSRHAGPADSFLLLHEVMSWAGRRPRIVAKATLQLDPVFDILLNRLPNRFIETNPAPGSDAVSAIAELATGMTNRDAFVIFPEGGNFTEGRRVRAIERLRSDGHEEAARRAESMTYLLAPRPAGTLAAISACPDADVVLVAHTGLDEIFTVPDLWASLPEDKTLHLAWRVLPAADVPAGSAERIDLLFRAWEGIDKWIGDHRATE</sequence>
<feature type="domain" description="Phospholipid/glycerol acyltransferase" evidence="2">
    <location>
        <begin position="135"/>
        <end position="282"/>
    </location>
</feature>
<keyword evidence="1" id="KW-0472">Membrane</keyword>
<evidence type="ECO:0000259" key="2">
    <source>
        <dbReference type="SMART" id="SM00563"/>
    </source>
</evidence>
<keyword evidence="3" id="KW-0012">Acyltransferase</keyword>
<feature type="transmembrane region" description="Helical" evidence="1">
    <location>
        <begin position="12"/>
        <end position="39"/>
    </location>
</feature>
<organism evidence="3 4">
    <name type="scientific">Candidatus Neomicrothrix subdominans</name>
    <dbReference type="NCBI Taxonomy" id="2954438"/>
    <lineage>
        <taxon>Bacteria</taxon>
        <taxon>Bacillati</taxon>
        <taxon>Actinomycetota</taxon>
        <taxon>Acidimicrobiia</taxon>
        <taxon>Acidimicrobiales</taxon>
        <taxon>Microthrixaceae</taxon>
        <taxon>Candidatus Neomicrothrix</taxon>
    </lineage>
</organism>
<gene>
    <name evidence="3" type="ORF">IPN02_11685</name>
</gene>
<name>A0A936NEL9_9ACTN</name>